<dbReference type="EMBL" id="PCXQ01000006">
    <property type="protein sequence ID" value="PJE50537.1"/>
    <property type="molecule type" value="Genomic_DNA"/>
</dbReference>
<dbReference type="GO" id="GO:0016887">
    <property type="term" value="F:ATP hydrolysis activity"/>
    <property type="evidence" value="ECO:0007669"/>
    <property type="project" value="InterPro"/>
</dbReference>
<dbReference type="InterPro" id="IPR001482">
    <property type="entry name" value="T2SS/T4SS_dom"/>
</dbReference>
<dbReference type="InterPro" id="IPR050921">
    <property type="entry name" value="T4SS_GSP_E_ATPase"/>
</dbReference>
<evidence type="ECO:0000313" key="4">
    <source>
        <dbReference type="Proteomes" id="UP000228496"/>
    </source>
</evidence>
<dbReference type="Pfam" id="PF00437">
    <property type="entry name" value="T2SSE"/>
    <property type="match status" value="1"/>
</dbReference>
<dbReference type="InterPro" id="IPR027417">
    <property type="entry name" value="P-loop_NTPase"/>
</dbReference>
<protein>
    <submittedName>
        <fullName evidence="3">Type IV pili twitching motility protein PilT</fullName>
    </submittedName>
</protein>
<dbReference type="NCBIfam" id="TIGR01420">
    <property type="entry name" value="pilT_fam"/>
    <property type="match status" value="1"/>
</dbReference>
<feature type="domain" description="Bacterial type II secretion system protein E" evidence="2">
    <location>
        <begin position="114"/>
        <end position="266"/>
    </location>
</feature>
<dbReference type="AlphaFoldDB" id="A0A2J0Q6P5"/>
<dbReference type="GO" id="GO:0005524">
    <property type="term" value="F:ATP binding"/>
    <property type="evidence" value="ECO:0007669"/>
    <property type="project" value="InterPro"/>
</dbReference>
<evidence type="ECO:0000259" key="2">
    <source>
        <dbReference type="Pfam" id="PF00437"/>
    </source>
</evidence>
<dbReference type="Gene3D" id="3.30.450.90">
    <property type="match status" value="1"/>
</dbReference>
<dbReference type="SUPFAM" id="SSF52540">
    <property type="entry name" value="P-loop containing nucleoside triphosphate hydrolases"/>
    <property type="match status" value="1"/>
</dbReference>
<dbReference type="PANTHER" id="PTHR30486">
    <property type="entry name" value="TWITCHING MOTILITY PROTEIN PILT"/>
    <property type="match status" value="1"/>
</dbReference>
<reference evidence="3 4" key="1">
    <citation type="submission" date="2017-09" db="EMBL/GenBank/DDBJ databases">
        <title>Depth-based differentiation of microbial function through sediment-hosted aquifers and enrichment of novel symbionts in the deep terrestrial subsurface.</title>
        <authorList>
            <person name="Probst A.J."/>
            <person name="Ladd B."/>
            <person name="Jarett J.K."/>
            <person name="Geller-Mcgrath D.E."/>
            <person name="Sieber C.M."/>
            <person name="Emerson J.B."/>
            <person name="Anantharaman K."/>
            <person name="Thomas B.C."/>
            <person name="Malmstrom R."/>
            <person name="Stieglmeier M."/>
            <person name="Klingl A."/>
            <person name="Woyke T."/>
            <person name="Ryan C.M."/>
            <person name="Banfield J.F."/>
        </authorList>
    </citation>
    <scope>NUCLEOTIDE SEQUENCE [LARGE SCALE GENOMIC DNA]</scope>
    <source>
        <strain evidence="3">CG10_big_fil_rev_8_21_14_0_10_36_16</strain>
    </source>
</reference>
<evidence type="ECO:0000256" key="1">
    <source>
        <dbReference type="ARBA" id="ARBA00006611"/>
    </source>
</evidence>
<dbReference type="Proteomes" id="UP000228496">
    <property type="component" value="Unassembled WGS sequence"/>
</dbReference>
<sequence>METAQKNGSDLHLSPGYYPTVRIDGRLIPLTDYKVLDSQTLESMAFSIIDDFKKDRFKTEKELDFTYELKGRIRFRSNFYLTRGKIAAAFRLIPTEIKTLEELRLPPILKIFSKLSQGFVLIVGPNGHGKTTTLAALIDSINKERAEKIVTIEDPIEYVYTPDKCIIDQRELGQDTLSFGKALRSTFRENVNVIMVGEMRDYETMSAAVTAAETGHLVFGTLHTNNAAQTIQRIVDTFPPSQQAQVIAQLANTISGIVSQRLIPRIKGGQIPAVEVLIANSAVRTLIRERKFQQLNLVIDTSFESGMISLNRYLANLVKNKEVSKEQAEFFSLNPEELKELMKNY</sequence>
<evidence type="ECO:0000313" key="3">
    <source>
        <dbReference type="EMBL" id="PJE50537.1"/>
    </source>
</evidence>
<accession>A0A2J0Q6P5</accession>
<comment type="caution">
    <text evidence="3">The sequence shown here is derived from an EMBL/GenBank/DDBJ whole genome shotgun (WGS) entry which is preliminary data.</text>
</comment>
<gene>
    <name evidence="3" type="ORF">COV29_03980</name>
</gene>
<proteinExistence type="inferred from homology"/>
<dbReference type="InterPro" id="IPR006321">
    <property type="entry name" value="PilT/PilU"/>
</dbReference>
<name>A0A2J0Q6P5_9BACT</name>
<dbReference type="Gene3D" id="3.40.50.300">
    <property type="entry name" value="P-loop containing nucleotide triphosphate hydrolases"/>
    <property type="match status" value="1"/>
</dbReference>
<organism evidence="3 4">
    <name type="scientific">Candidatus Yanofskybacteria bacterium CG10_big_fil_rev_8_21_14_0_10_36_16</name>
    <dbReference type="NCBI Taxonomy" id="1975096"/>
    <lineage>
        <taxon>Bacteria</taxon>
        <taxon>Candidatus Yanofskyibacteriota</taxon>
    </lineage>
</organism>
<comment type="similarity">
    <text evidence="1">Belongs to the GSP E family.</text>
</comment>
<dbReference type="CDD" id="cd01131">
    <property type="entry name" value="PilT"/>
    <property type="match status" value="1"/>
</dbReference>